<keyword evidence="3" id="KW-1185">Reference proteome</keyword>
<feature type="compositionally biased region" description="Basic and acidic residues" evidence="1">
    <location>
        <begin position="78"/>
        <end position="101"/>
    </location>
</feature>
<dbReference type="Proteomes" id="UP001221757">
    <property type="component" value="Unassembled WGS sequence"/>
</dbReference>
<gene>
    <name evidence="2" type="ORF">B0H17DRAFT_1136142</name>
</gene>
<organism evidence="2 3">
    <name type="scientific">Mycena rosella</name>
    <name type="common">Pink bonnet</name>
    <name type="synonym">Agaricus rosellus</name>
    <dbReference type="NCBI Taxonomy" id="1033263"/>
    <lineage>
        <taxon>Eukaryota</taxon>
        <taxon>Fungi</taxon>
        <taxon>Dikarya</taxon>
        <taxon>Basidiomycota</taxon>
        <taxon>Agaricomycotina</taxon>
        <taxon>Agaricomycetes</taxon>
        <taxon>Agaricomycetidae</taxon>
        <taxon>Agaricales</taxon>
        <taxon>Marasmiineae</taxon>
        <taxon>Mycenaceae</taxon>
        <taxon>Mycena</taxon>
    </lineage>
</organism>
<evidence type="ECO:0000256" key="1">
    <source>
        <dbReference type="SAM" id="MobiDB-lite"/>
    </source>
</evidence>
<reference evidence="2" key="1">
    <citation type="submission" date="2023-03" db="EMBL/GenBank/DDBJ databases">
        <title>Massive genome expansion in bonnet fungi (Mycena s.s.) driven by repeated elements and novel gene families across ecological guilds.</title>
        <authorList>
            <consortium name="Lawrence Berkeley National Laboratory"/>
            <person name="Harder C.B."/>
            <person name="Miyauchi S."/>
            <person name="Viragh M."/>
            <person name="Kuo A."/>
            <person name="Thoen E."/>
            <person name="Andreopoulos B."/>
            <person name="Lu D."/>
            <person name="Skrede I."/>
            <person name="Drula E."/>
            <person name="Henrissat B."/>
            <person name="Morin E."/>
            <person name="Kohler A."/>
            <person name="Barry K."/>
            <person name="LaButti K."/>
            <person name="Morin E."/>
            <person name="Salamov A."/>
            <person name="Lipzen A."/>
            <person name="Mereny Z."/>
            <person name="Hegedus B."/>
            <person name="Baldrian P."/>
            <person name="Stursova M."/>
            <person name="Weitz H."/>
            <person name="Taylor A."/>
            <person name="Grigoriev I.V."/>
            <person name="Nagy L.G."/>
            <person name="Martin F."/>
            <person name="Kauserud H."/>
        </authorList>
    </citation>
    <scope>NUCLEOTIDE SEQUENCE</scope>
    <source>
        <strain evidence="2">CBHHK067</strain>
    </source>
</reference>
<dbReference type="AlphaFoldDB" id="A0AAD7DBA1"/>
<accession>A0AAD7DBA1</accession>
<evidence type="ECO:0000313" key="2">
    <source>
        <dbReference type="EMBL" id="KAJ7687592.1"/>
    </source>
</evidence>
<proteinExistence type="predicted"/>
<name>A0AAD7DBA1_MYCRO</name>
<protein>
    <submittedName>
        <fullName evidence="2">Uncharacterized protein</fullName>
    </submittedName>
</protein>
<feature type="compositionally biased region" description="Polar residues" evidence="1">
    <location>
        <begin position="102"/>
        <end position="124"/>
    </location>
</feature>
<dbReference type="EMBL" id="JARKIE010000086">
    <property type="protein sequence ID" value="KAJ7687592.1"/>
    <property type="molecule type" value="Genomic_DNA"/>
</dbReference>
<comment type="caution">
    <text evidence="2">The sequence shown here is derived from an EMBL/GenBank/DDBJ whole genome shotgun (WGS) entry which is preliminary data.</text>
</comment>
<feature type="region of interest" description="Disordered" evidence="1">
    <location>
        <begin position="57"/>
        <end position="124"/>
    </location>
</feature>
<evidence type="ECO:0000313" key="3">
    <source>
        <dbReference type="Proteomes" id="UP001221757"/>
    </source>
</evidence>
<sequence length="156" mass="17360">MVPEGMHFERKVVPGRQLRILHAYAQTPWAHVKNVRADGQLSGRKWKANRINRDSVSRKGKIAFNAGRAGDNSLGTRWEGEKTREERPVGPRNKRPQDSVEKPTTPSGGVRGETSSPYISPSTTEYSEFQASAGWYNASGDRIDGRLLGSRQQLVS</sequence>